<reference evidence="2 3" key="1">
    <citation type="journal article" date="2023" name="Access Microbiol">
        <title>The genome of a steinernematid-associated Pseudomonas piscis bacterium encodes the biosynthesis of insect toxins.</title>
        <authorList>
            <person name="Awori R.M."/>
            <person name="Hendre P."/>
            <person name="Amugune N.O."/>
        </authorList>
    </citation>
    <scope>NUCLEOTIDE SEQUENCE [LARGE SCALE GENOMIC DNA]</scope>
    <source>
        <strain evidence="2 3">97</strain>
    </source>
</reference>
<dbReference type="RefSeq" id="WP_189757950.1">
    <property type="nucleotide sequence ID" value="NZ_CAWPOC010000001.1"/>
</dbReference>
<dbReference type="InterPro" id="IPR047749">
    <property type="entry name" value="STY4528-like"/>
</dbReference>
<dbReference type="NCBIfam" id="NF040582">
    <property type="entry name" value="STY4528_fam"/>
    <property type="match status" value="1"/>
</dbReference>
<keyword evidence="3" id="KW-1185">Reference proteome</keyword>
<dbReference type="EMBL" id="CP133647">
    <property type="protein sequence ID" value="WNH01132.1"/>
    <property type="molecule type" value="Genomic_DNA"/>
</dbReference>
<evidence type="ECO:0000256" key="1">
    <source>
        <dbReference type="SAM" id="MobiDB-lite"/>
    </source>
</evidence>
<evidence type="ECO:0000313" key="3">
    <source>
        <dbReference type="Proteomes" id="UP001300348"/>
    </source>
</evidence>
<protein>
    <submittedName>
        <fullName evidence="2">STY4528 family pathogenicity island replication protein</fullName>
    </submittedName>
</protein>
<proteinExistence type="predicted"/>
<dbReference type="GeneID" id="88856884"/>
<name>A0ABY9XF32_9GAMM</name>
<sequence>MAISKESLINFTLEKMQQKLTCISEPTGTIRSGLIYAGNIHDSIPRQLILDNRLSPFDKLTWMMIRLYAQQNDGATFPTYDELQLQLAAPNNKKASRETISRALLVLRITGWLSLCRRVRDNSGCIRGNIYMQHDEPISALDAEILDPRWLDILEKSCSHENKSVRFTARAILQEVKDDPLMKHQHSRIKIIENRLGTAQTPQQVAAEQEAILSGSNISPKNKNRTQSKQSKSLSSEIELSQSQPTLEPNSKIELSVKSNGYNGVRNSNHYVRNFTHGVKETYVSETSVLIFSDKLKERLGKQDSNMLLEQLCDLPTEQAKLILNQLESGFESGSVRNPVGYALALLKSAREGRYSHNANYKNNKVTERENLEGNKKQTIEERKKVERKKHPAANTKQIKEHISDIRKKLCFPPKHN</sequence>
<feature type="region of interest" description="Disordered" evidence="1">
    <location>
        <begin position="213"/>
        <end position="253"/>
    </location>
</feature>
<feature type="region of interest" description="Disordered" evidence="1">
    <location>
        <begin position="365"/>
        <end position="400"/>
    </location>
</feature>
<evidence type="ECO:0000313" key="2">
    <source>
        <dbReference type="EMBL" id="WNH01132.1"/>
    </source>
</evidence>
<feature type="compositionally biased region" description="Low complexity" evidence="1">
    <location>
        <begin position="227"/>
        <end position="244"/>
    </location>
</feature>
<feature type="compositionally biased region" description="Basic and acidic residues" evidence="1">
    <location>
        <begin position="365"/>
        <end position="385"/>
    </location>
</feature>
<dbReference type="Proteomes" id="UP001300348">
    <property type="component" value="Chromosome"/>
</dbReference>
<organism evidence="2 3">
    <name type="scientific">Xenorhabdus griffiniae</name>
    <dbReference type="NCBI Taxonomy" id="351672"/>
    <lineage>
        <taxon>Bacteria</taxon>
        <taxon>Pseudomonadati</taxon>
        <taxon>Pseudomonadota</taxon>
        <taxon>Gammaproteobacteria</taxon>
        <taxon>Enterobacterales</taxon>
        <taxon>Morganellaceae</taxon>
        <taxon>Xenorhabdus</taxon>
    </lineage>
</organism>
<accession>A0ABY9XF32</accession>
<gene>
    <name evidence="2" type="ORF">QL112_014965</name>
</gene>